<name>A0A426YN00_ENSVE</name>
<feature type="compositionally biased region" description="Basic and acidic residues" evidence="1">
    <location>
        <begin position="69"/>
        <end position="79"/>
    </location>
</feature>
<comment type="caution">
    <text evidence="2">The sequence shown here is derived from an EMBL/GenBank/DDBJ whole genome shotgun (WGS) entry which is preliminary data.</text>
</comment>
<evidence type="ECO:0000313" key="3">
    <source>
        <dbReference type="Proteomes" id="UP000287651"/>
    </source>
</evidence>
<sequence length="112" mass="11783">MLSTAVAGHGMTTCKGRPAVAKAPLQRRGRLRLGPARKGWLAATRANPHRSQGLPPIRAVAHGGSAYRGDARGGADRRGGHPLTGWLPTGKGNRCLRKGGDDGDTMRVRKEG</sequence>
<accession>A0A426YN00</accession>
<feature type="region of interest" description="Disordered" evidence="1">
    <location>
        <begin position="67"/>
        <end position="112"/>
    </location>
</feature>
<evidence type="ECO:0000313" key="2">
    <source>
        <dbReference type="EMBL" id="RRT53114.1"/>
    </source>
</evidence>
<proteinExistence type="predicted"/>
<reference evidence="2 3" key="1">
    <citation type="journal article" date="2014" name="Agronomy (Basel)">
        <title>A Draft Genome Sequence for Ensete ventricosum, the Drought-Tolerant Tree Against Hunger.</title>
        <authorList>
            <person name="Harrison J."/>
            <person name="Moore K.A."/>
            <person name="Paszkiewicz K."/>
            <person name="Jones T."/>
            <person name="Grant M."/>
            <person name="Ambacheew D."/>
            <person name="Muzemil S."/>
            <person name="Studholme D.J."/>
        </authorList>
    </citation>
    <scope>NUCLEOTIDE SEQUENCE [LARGE SCALE GENOMIC DNA]</scope>
</reference>
<feature type="compositionally biased region" description="Basic and acidic residues" evidence="1">
    <location>
        <begin position="98"/>
        <end position="112"/>
    </location>
</feature>
<dbReference type="Proteomes" id="UP000287651">
    <property type="component" value="Unassembled WGS sequence"/>
</dbReference>
<protein>
    <submittedName>
        <fullName evidence="2">Uncharacterized protein</fullName>
    </submittedName>
</protein>
<dbReference type="EMBL" id="AMZH03011303">
    <property type="protein sequence ID" value="RRT53114.1"/>
    <property type="molecule type" value="Genomic_DNA"/>
</dbReference>
<organism evidence="2 3">
    <name type="scientific">Ensete ventricosum</name>
    <name type="common">Abyssinian banana</name>
    <name type="synonym">Musa ensete</name>
    <dbReference type="NCBI Taxonomy" id="4639"/>
    <lineage>
        <taxon>Eukaryota</taxon>
        <taxon>Viridiplantae</taxon>
        <taxon>Streptophyta</taxon>
        <taxon>Embryophyta</taxon>
        <taxon>Tracheophyta</taxon>
        <taxon>Spermatophyta</taxon>
        <taxon>Magnoliopsida</taxon>
        <taxon>Liliopsida</taxon>
        <taxon>Zingiberales</taxon>
        <taxon>Musaceae</taxon>
        <taxon>Ensete</taxon>
    </lineage>
</organism>
<dbReference type="AlphaFoldDB" id="A0A426YN00"/>
<gene>
    <name evidence="2" type="ORF">B296_00039242</name>
</gene>
<evidence type="ECO:0000256" key="1">
    <source>
        <dbReference type="SAM" id="MobiDB-lite"/>
    </source>
</evidence>